<evidence type="ECO:0000313" key="4">
    <source>
        <dbReference type="Proteomes" id="UP000509626"/>
    </source>
</evidence>
<dbReference type="AlphaFoldDB" id="A0A7D5L8C2"/>
<dbReference type="RefSeq" id="WP_179266878.1">
    <property type="nucleotide sequence ID" value="NZ_CP058579.1"/>
</dbReference>
<dbReference type="PANTHER" id="PTHR35342:SF5">
    <property type="entry name" value="TRICARBOXYLIC TRANSPORT PROTEIN"/>
    <property type="match status" value="1"/>
</dbReference>
<dbReference type="PANTHER" id="PTHR35342">
    <property type="entry name" value="TRICARBOXYLIC TRANSPORT PROTEIN"/>
    <property type="match status" value="1"/>
</dbReference>
<feature type="transmembrane region" description="Helical" evidence="1">
    <location>
        <begin position="471"/>
        <end position="492"/>
    </location>
</feature>
<feature type="transmembrane region" description="Helical" evidence="1">
    <location>
        <begin position="386"/>
        <end position="404"/>
    </location>
</feature>
<evidence type="ECO:0000256" key="1">
    <source>
        <dbReference type="SAM" id="Phobius"/>
    </source>
</evidence>
<dbReference type="GeneID" id="56035862"/>
<reference evidence="3 4" key="1">
    <citation type="submission" date="2020-06" db="EMBL/GenBank/DDBJ databases">
        <title>NJ-3-1, isolated from saline soil.</title>
        <authorList>
            <person name="Cui H.L."/>
            <person name="Shi X."/>
        </authorList>
    </citation>
    <scope>NUCLEOTIDE SEQUENCE [LARGE SCALE GENOMIC DNA]</scope>
    <source>
        <strain evidence="3 4">NJ-3-1</strain>
    </source>
</reference>
<feature type="transmembrane region" description="Helical" evidence="1">
    <location>
        <begin position="170"/>
        <end position="187"/>
    </location>
</feature>
<organism evidence="3 4">
    <name type="scientific">Halorarum salinum</name>
    <dbReference type="NCBI Taxonomy" id="2743089"/>
    <lineage>
        <taxon>Archaea</taxon>
        <taxon>Methanobacteriati</taxon>
        <taxon>Methanobacteriota</taxon>
        <taxon>Stenosarchaea group</taxon>
        <taxon>Halobacteria</taxon>
        <taxon>Halobacteriales</taxon>
        <taxon>Haloferacaceae</taxon>
        <taxon>Halorarum</taxon>
    </lineage>
</organism>
<gene>
    <name evidence="3" type="ORF">HUG12_00345</name>
</gene>
<evidence type="ECO:0000259" key="2">
    <source>
        <dbReference type="Pfam" id="PF01970"/>
    </source>
</evidence>
<keyword evidence="1" id="KW-0472">Membrane</keyword>
<dbReference type="OrthoDB" id="199846at2157"/>
<feature type="transmembrane region" description="Helical" evidence="1">
    <location>
        <begin position="354"/>
        <end position="374"/>
    </location>
</feature>
<accession>A0A7D5L8C2</accession>
<feature type="transmembrane region" description="Helical" evidence="1">
    <location>
        <begin position="321"/>
        <end position="342"/>
    </location>
</feature>
<dbReference type="InterPro" id="IPR002823">
    <property type="entry name" value="DUF112_TM"/>
</dbReference>
<evidence type="ECO:0000313" key="3">
    <source>
        <dbReference type="EMBL" id="QLG60292.1"/>
    </source>
</evidence>
<keyword evidence="4" id="KW-1185">Reference proteome</keyword>
<feature type="transmembrane region" description="Helical" evidence="1">
    <location>
        <begin position="12"/>
        <end position="34"/>
    </location>
</feature>
<dbReference type="Proteomes" id="UP000509626">
    <property type="component" value="Chromosome"/>
</dbReference>
<dbReference type="KEGG" id="halu:HUG12_00345"/>
<proteinExistence type="predicted"/>
<name>A0A7D5L8C2_9EURY</name>
<dbReference type="Pfam" id="PF01970">
    <property type="entry name" value="TctA"/>
    <property type="match status" value="1"/>
</dbReference>
<feature type="domain" description="DUF112" evidence="2">
    <location>
        <begin position="19"/>
        <end position="438"/>
    </location>
</feature>
<keyword evidence="1" id="KW-0812">Transmembrane</keyword>
<feature type="transmembrane region" description="Helical" evidence="1">
    <location>
        <begin position="107"/>
        <end position="140"/>
    </location>
</feature>
<protein>
    <submittedName>
        <fullName evidence="3">Tripartite tricarboxylate transporter permease</fullName>
    </submittedName>
</protein>
<feature type="transmembrane region" description="Helical" evidence="1">
    <location>
        <begin position="434"/>
        <end position="451"/>
    </location>
</feature>
<sequence>MLENIIQGIEIVISYPTYLFVIVGLVLGIIIGAIPGIGPIIGMAILLPLTAPLEGVNVIIMFIMIYLGGMYGGSIAAILINTPGTAGAAATTFDGYPMSKKGRAKDALAISAVASSAGGIISLVILFLVLPIVTTIVLAFGSPEYFLIALLGIVMITIVAEGALLKGLTVGSFGLLITTVGVAPMTLDFRYPIHGALYDGISFVAVLIGLFAISEMLQLAGKQGTIASENEGGGVSGSIWDGALEVVRRPFTVLKSGLIGMSIGAIPGAGGSVSNFIAYAETLRSDKNPDSFGDGNPRGVMSSEASNSATVAGSLIPTLSFGIPGSGTTAVLLGALILHGIQPGPSLFAENIQITYSFLFALVLGNLLILTLGLTIITKAGIITRIDVNQIIPLVIILAVYGAINLRINFIDIVTLLLFGVIGFYMVKHDYSIIALVLGVVLGRIAEANLYRSLQLSGGELSIFVSPSQPLSLLLTISIVLLLFLPITLPYIRKISTNYI</sequence>
<dbReference type="EMBL" id="CP058579">
    <property type="protein sequence ID" value="QLG60292.1"/>
    <property type="molecule type" value="Genomic_DNA"/>
</dbReference>
<keyword evidence="1" id="KW-1133">Transmembrane helix</keyword>
<feature type="transmembrane region" description="Helical" evidence="1">
    <location>
        <begin position="193"/>
        <end position="213"/>
    </location>
</feature>
<feature type="transmembrane region" description="Helical" evidence="1">
    <location>
        <begin position="410"/>
        <end position="427"/>
    </location>
</feature>